<feature type="signal peptide" evidence="1">
    <location>
        <begin position="1"/>
        <end position="20"/>
    </location>
</feature>
<feature type="domain" description="Ice-binding protein C-terminal" evidence="2">
    <location>
        <begin position="195"/>
        <end position="217"/>
    </location>
</feature>
<keyword evidence="1" id="KW-0732">Signal</keyword>
<dbReference type="EMBL" id="JAKKSL010000005">
    <property type="protein sequence ID" value="MCI2285461.1"/>
    <property type="molecule type" value="Genomic_DNA"/>
</dbReference>
<evidence type="ECO:0000313" key="4">
    <source>
        <dbReference type="Proteomes" id="UP001139646"/>
    </source>
</evidence>
<proteinExistence type="predicted"/>
<evidence type="ECO:0000256" key="1">
    <source>
        <dbReference type="SAM" id="SignalP"/>
    </source>
</evidence>
<dbReference type="Pfam" id="PF07589">
    <property type="entry name" value="PEP-CTERM"/>
    <property type="match status" value="1"/>
</dbReference>
<name>A0ABS9X7J6_9GAMM</name>
<keyword evidence="4" id="KW-1185">Reference proteome</keyword>
<evidence type="ECO:0000259" key="2">
    <source>
        <dbReference type="Pfam" id="PF07589"/>
    </source>
</evidence>
<reference evidence="3" key="1">
    <citation type="submission" date="2022-01" db="EMBL/GenBank/DDBJ databases">
        <title>Colwellia maritima, isolated from seawater.</title>
        <authorList>
            <person name="Kristyanto S."/>
            <person name="Jung J."/>
            <person name="Jeon C.O."/>
        </authorList>
    </citation>
    <scope>NUCLEOTIDE SEQUENCE</scope>
    <source>
        <strain evidence="3">MSW7</strain>
    </source>
</reference>
<dbReference type="NCBIfam" id="TIGR02595">
    <property type="entry name" value="PEP_CTERM"/>
    <property type="match status" value="1"/>
</dbReference>
<organism evidence="3 4">
    <name type="scientific">Colwellia maritima</name>
    <dbReference type="NCBI Taxonomy" id="2912588"/>
    <lineage>
        <taxon>Bacteria</taxon>
        <taxon>Pseudomonadati</taxon>
        <taxon>Pseudomonadota</taxon>
        <taxon>Gammaproteobacteria</taxon>
        <taxon>Alteromonadales</taxon>
        <taxon>Colwelliaceae</taxon>
        <taxon>Colwellia</taxon>
    </lineage>
</organism>
<dbReference type="InterPro" id="IPR013424">
    <property type="entry name" value="Ice-binding_C"/>
</dbReference>
<comment type="caution">
    <text evidence="3">The sequence shown here is derived from an EMBL/GenBank/DDBJ whole genome shotgun (WGS) entry which is preliminary data.</text>
</comment>
<feature type="chain" id="PRO_5046584468" evidence="1">
    <location>
        <begin position="21"/>
        <end position="222"/>
    </location>
</feature>
<protein>
    <submittedName>
        <fullName evidence="3">PEP-CTERM sorting domain-containing protein</fullName>
    </submittedName>
</protein>
<evidence type="ECO:0000313" key="3">
    <source>
        <dbReference type="EMBL" id="MCI2285461.1"/>
    </source>
</evidence>
<dbReference type="RefSeq" id="WP_242288342.1">
    <property type="nucleotide sequence ID" value="NZ_JAKKSL010000005.1"/>
</dbReference>
<sequence>MLKKWTLGLILLSTSLFTQATLITKDVNAVDMAGISVTAFFEGGTQETLIWSALTATIGGVENNDWSLKLEGNTFGDFDQSTNTFHGEWNLINNSSTKNIVGLSIDASLAGFYFDIINGANAFDVVSGDFTAGSGPGRSFFGFNQAGEDLTVSASFTNMFSGPDLFGQLNLAWEPSQKLELGETFSFLTDTDKATVPEPSTLFTFALGLIALTSLRKKSSGK</sequence>
<accession>A0ABS9X7J6</accession>
<dbReference type="Proteomes" id="UP001139646">
    <property type="component" value="Unassembled WGS sequence"/>
</dbReference>
<gene>
    <name evidence="3" type="ORF">L3081_21280</name>
</gene>